<evidence type="ECO:0000256" key="8">
    <source>
        <dbReference type="ARBA" id="ARBA00023012"/>
    </source>
</evidence>
<evidence type="ECO:0000256" key="9">
    <source>
        <dbReference type="SAM" id="Coils"/>
    </source>
</evidence>
<evidence type="ECO:0000259" key="11">
    <source>
        <dbReference type="Pfam" id="PF07730"/>
    </source>
</evidence>
<dbReference type="GO" id="GO:0005524">
    <property type="term" value="F:ATP binding"/>
    <property type="evidence" value="ECO:0007669"/>
    <property type="project" value="UniProtKB-KW"/>
</dbReference>
<keyword evidence="3" id="KW-0597">Phosphoprotein</keyword>
<accession>A0A1Q2CQM4</accession>
<feature type="transmembrane region" description="Helical" evidence="10">
    <location>
        <begin position="52"/>
        <end position="70"/>
    </location>
</feature>
<keyword evidence="9" id="KW-0175">Coiled coil</keyword>
<feature type="transmembrane region" description="Helical" evidence="10">
    <location>
        <begin position="12"/>
        <end position="32"/>
    </location>
</feature>
<feature type="transmembrane region" description="Helical" evidence="10">
    <location>
        <begin position="77"/>
        <end position="93"/>
    </location>
</feature>
<dbReference type="InterPro" id="IPR011712">
    <property type="entry name" value="Sig_transdc_His_kin_sub3_dim/P"/>
</dbReference>
<keyword evidence="13" id="KW-1185">Reference proteome</keyword>
<evidence type="ECO:0000256" key="2">
    <source>
        <dbReference type="ARBA" id="ARBA00012438"/>
    </source>
</evidence>
<dbReference type="GO" id="GO:0016020">
    <property type="term" value="C:membrane"/>
    <property type="evidence" value="ECO:0007669"/>
    <property type="project" value="InterPro"/>
</dbReference>
<dbReference type="AlphaFoldDB" id="A0A1Q2CQM4"/>
<keyword evidence="10" id="KW-1133">Transmembrane helix</keyword>
<dbReference type="RefSeq" id="WP_077686697.1">
    <property type="nucleotide sequence ID" value="NZ_CP019606.1"/>
</dbReference>
<dbReference type="Proteomes" id="UP000188145">
    <property type="component" value="Chromosome"/>
</dbReference>
<dbReference type="Pfam" id="PF07730">
    <property type="entry name" value="HisKA_3"/>
    <property type="match status" value="1"/>
</dbReference>
<dbReference type="InterPro" id="IPR036890">
    <property type="entry name" value="HATPase_C_sf"/>
</dbReference>
<keyword evidence="6" id="KW-0418">Kinase</keyword>
<evidence type="ECO:0000256" key="7">
    <source>
        <dbReference type="ARBA" id="ARBA00022840"/>
    </source>
</evidence>
<comment type="catalytic activity">
    <reaction evidence="1">
        <text>ATP + protein L-histidine = ADP + protein N-phospho-L-histidine.</text>
        <dbReference type="EC" id="2.7.13.3"/>
    </reaction>
</comment>
<organism evidence="12 13">
    <name type="scientific">Tessaracoccus aquimaris</name>
    <dbReference type="NCBI Taxonomy" id="1332264"/>
    <lineage>
        <taxon>Bacteria</taxon>
        <taxon>Bacillati</taxon>
        <taxon>Actinomycetota</taxon>
        <taxon>Actinomycetes</taxon>
        <taxon>Propionibacteriales</taxon>
        <taxon>Propionibacteriaceae</taxon>
        <taxon>Tessaracoccus</taxon>
    </lineage>
</organism>
<keyword evidence="5" id="KW-0547">Nucleotide-binding</keyword>
<dbReference type="EC" id="2.7.13.3" evidence="2"/>
<sequence>MHPRSETRRQWAVDALLTLAVVAVLVMAWSITQTFRLEGFEPGHKPFGEGRPRMVPLSGLAWVGVALSAGGVAARRTLVGYLVAVAGLAIYLVSGGAPVGAVFVAVIASIGFFRVHELRSRWPWALLLIPAFAAGAPFDLRHWFTVVTMLAWTLLPVGVALAVHNRHAERAQRRRDELERVAHAERLRLARDIHDVVGHSLSLITLQSGVALKVLDDDPAQARESLEAIRATSKDALAEVRRTLGVFREDDAPLAPTPDLGAIAALVDQVRATGVPVELRLDEGRDPVAPSVQAVAHRIVQESLTNALRHAPGARIAVTVAQREESLAVRVHSDRAVTGPIVLGGGLTGMRERVDALGGTLLLDAGADGFTVDALLPAGEAA</sequence>
<proteinExistence type="predicted"/>
<dbReference type="GO" id="GO:0000155">
    <property type="term" value="F:phosphorelay sensor kinase activity"/>
    <property type="evidence" value="ECO:0007669"/>
    <property type="project" value="InterPro"/>
</dbReference>
<dbReference type="PANTHER" id="PTHR24421">
    <property type="entry name" value="NITRATE/NITRITE SENSOR PROTEIN NARX-RELATED"/>
    <property type="match status" value="1"/>
</dbReference>
<keyword evidence="10" id="KW-0472">Membrane</keyword>
<feature type="transmembrane region" description="Helical" evidence="10">
    <location>
        <begin position="144"/>
        <end position="164"/>
    </location>
</feature>
<keyword evidence="7" id="KW-0067">ATP-binding</keyword>
<reference evidence="13" key="1">
    <citation type="submission" date="2017-02" db="EMBL/GenBank/DDBJ databases">
        <title>Tessaracoccus aquaemaris sp. nov., isolated from the intestine of a Korean rockfish, Sebastes schlegelii, in a marine aquaculture pond.</title>
        <authorList>
            <person name="Tak E.J."/>
            <person name="Bae J.-W."/>
        </authorList>
    </citation>
    <scope>NUCLEOTIDE SEQUENCE [LARGE SCALE GENOMIC DNA]</scope>
    <source>
        <strain evidence="13">NSG39</strain>
    </source>
</reference>
<dbReference type="Gene3D" id="1.20.5.1930">
    <property type="match status" value="1"/>
</dbReference>
<dbReference type="Gene3D" id="3.30.565.10">
    <property type="entry name" value="Histidine kinase-like ATPase, C-terminal domain"/>
    <property type="match status" value="1"/>
</dbReference>
<evidence type="ECO:0000313" key="12">
    <source>
        <dbReference type="EMBL" id="AQP48365.1"/>
    </source>
</evidence>
<feature type="domain" description="Signal transduction histidine kinase subgroup 3 dimerisation and phosphoacceptor" evidence="11">
    <location>
        <begin position="185"/>
        <end position="251"/>
    </location>
</feature>
<keyword evidence="10" id="KW-0812">Transmembrane</keyword>
<evidence type="ECO:0000256" key="4">
    <source>
        <dbReference type="ARBA" id="ARBA00022679"/>
    </source>
</evidence>
<dbReference type="SUPFAM" id="SSF55874">
    <property type="entry name" value="ATPase domain of HSP90 chaperone/DNA topoisomerase II/histidine kinase"/>
    <property type="match status" value="1"/>
</dbReference>
<dbReference type="InterPro" id="IPR050482">
    <property type="entry name" value="Sensor_HK_TwoCompSys"/>
</dbReference>
<feature type="coiled-coil region" evidence="9">
    <location>
        <begin position="161"/>
        <end position="188"/>
    </location>
</feature>
<dbReference type="GO" id="GO:0046983">
    <property type="term" value="F:protein dimerization activity"/>
    <property type="evidence" value="ECO:0007669"/>
    <property type="project" value="InterPro"/>
</dbReference>
<protein>
    <recommendedName>
        <fullName evidence="2">histidine kinase</fullName>
        <ecNumber evidence="2">2.7.13.3</ecNumber>
    </recommendedName>
</protein>
<name>A0A1Q2CQM4_9ACTN</name>
<dbReference type="STRING" id="1332264.BW730_13495"/>
<dbReference type="KEGG" id="tes:BW730_13495"/>
<evidence type="ECO:0000256" key="1">
    <source>
        <dbReference type="ARBA" id="ARBA00000085"/>
    </source>
</evidence>
<dbReference type="EMBL" id="CP019606">
    <property type="protein sequence ID" value="AQP48365.1"/>
    <property type="molecule type" value="Genomic_DNA"/>
</dbReference>
<evidence type="ECO:0000256" key="3">
    <source>
        <dbReference type="ARBA" id="ARBA00022553"/>
    </source>
</evidence>
<evidence type="ECO:0000256" key="5">
    <source>
        <dbReference type="ARBA" id="ARBA00022741"/>
    </source>
</evidence>
<evidence type="ECO:0000313" key="13">
    <source>
        <dbReference type="Proteomes" id="UP000188145"/>
    </source>
</evidence>
<keyword evidence="8" id="KW-0902">Two-component regulatory system</keyword>
<evidence type="ECO:0000256" key="10">
    <source>
        <dbReference type="SAM" id="Phobius"/>
    </source>
</evidence>
<dbReference type="PANTHER" id="PTHR24421:SF10">
    <property type="entry name" value="NITRATE_NITRITE SENSOR PROTEIN NARQ"/>
    <property type="match status" value="1"/>
</dbReference>
<gene>
    <name evidence="12" type="ORF">BW730_13495</name>
</gene>
<evidence type="ECO:0000256" key="6">
    <source>
        <dbReference type="ARBA" id="ARBA00022777"/>
    </source>
</evidence>
<dbReference type="CDD" id="cd16917">
    <property type="entry name" value="HATPase_UhpB-NarQ-NarX-like"/>
    <property type="match status" value="1"/>
</dbReference>
<keyword evidence="4" id="KW-0808">Transferase</keyword>
<dbReference type="OrthoDB" id="227596at2"/>